<dbReference type="PANTHER" id="PTHR31225">
    <property type="entry name" value="OS04G0344100 PROTEIN-RELATED"/>
    <property type="match status" value="1"/>
</dbReference>
<accession>A0A251S1G7</accession>
<dbReference type="EC" id="4.2.3.47" evidence="2"/>
<dbReference type="Proteomes" id="UP000215914">
    <property type="component" value="Chromosome 16"/>
</dbReference>
<keyword evidence="2" id="KW-0456">Lyase</keyword>
<dbReference type="SUPFAM" id="SSF48239">
    <property type="entry name" value="Terpenoid cyclases/Protein prenyltransferases"/>
    <property type="match status" value="1"/>
</dbReference>
<dbReference type="Gene3D" id="1.10.600.10">
    <property type="entry name" value="Farnesyl Diphosphate Synthase"/>
    <property type="match status" value="1"/>
</dbReference>
<dbReference type="EMBL" id="MNCJ02000331">
    <property type="protein sequence ID" value="KAF5761515.1"/>
    <property type="molecule type" value="Genomic_DNA"/>
</dbReference>
<feature type="domain" description="Terpene synthase N-terminal" evidence="1">
    <location>
        <begin position="3"/>
        <end position="67"/>
    </location>
</feature>
<dbReference type="GO" id="GO:0016740">
    <property type="term" value="F:transferase activity"/>
    <property type="evidence" value="ECO:0007669"/>
    <property type="project" value="UniProtKB-KW"/>
</dbReference>
<dbReference type="Gene3D" id="1.50.10.130">
    <property type="entry name" value="Terpene synthase, N-terminal domain"/>
    <property type="match status" value="1"/>
</dbReference>
<keyword evidence="3" id="KW-0808">Transferase</keyword>
<evidence type="ECO:0000259" key="1">
    <source>
        <dbReference type="Pfam" id="PF01397"/>
    </source>
</evidence>
<dbReference type="Pfam" id="PF01397">
    <property type="entry name" value="Terpene_synth"/>
    <property type="match status" value="1"/>
</dbReference>
<dbReference type="PANTHER" id="PTHR31225:SF202">
    <property type="entry name" value="TERPENOID CYCLASES_PROTEIN PRENYLTRANSFERASE ALPHA-ALPHA TOROID-RELATED"/>
    <property type="match status" value="1"/>
</dbReference>
<keyword evidence="4" id="KW-1185">Reference proteome</keyword>
<dbReference type="EMBL" id="CM007905">
    <property type="protein sequence ID" value="OTF92555.1"/>
    <property type="molecule type" value="Genomic_DNA"/>
</dbReference>
<dbReference type="InParanoid" id="A0A251S1G7"/>
<dbReference type="InterPro" id="IPR001906">
    <property type="entry name" value="Terpene_synth_N"/>
</dbReference>
<evidence type="ECO:0000313" key="2">
    <source>
        <dbReference type="EMBL" id="KAF5761515.1"/>
    </source>
</evidence>
<reference evidence="3" key="2">
    <citation type="submission" date="2017-02" db="EMBL/GenBank/DDBJ databases">
        <title>Sunflower complete genome.</title>
        <authorList>
            <person name="Langlade N."/>
            <person name="Munos S."/>
        </authorList>
    </citation>
    <scope>NUCLEOTIDE SEQUENCE [LARGE SCALE GENOMIC DNA]</scope>
    <source>
        <tissue evidence="3">Leaves</tissue>
    </source>
</reference>
<dbReference type="InterPro" id="IPR036965">
    <property type="entry name" value="Terpene_synth_N_sf"/>
</dbReference>
<dbReference type="Gramene" id="mRNA:HanXRQr2_Chr16g0766001">
    <property type="protein sequence ID" value="CDS:HanXRQr2_Chr16g0766001.1"/>
    <property type="gene ID" value="HanXRQr2_Chr16g0766001"/>
</dbReference>
<sequence>MYEKGNFKESLCEDAQGLLALYEASYMRVEGEKVLDDALELTKTHLAIIAKDPSCDSLLRTQIQEALKQPLRKRLPRLEAVRYIPIYQQDVSHNEVLLKLAKSDFNVLQSMHKEELSQICK</sequence>
<dbReference type="SUPFAM" id="SSF48576">
    <property type="entry name" value="Terpenoid synthases"/>
    <property type="match status" value="1"/>
</dbReference>
<dbReference type="OMA" id="NASHMAT"/>
<dbReference type="InterPro" id="IPR008949">
    <property type="entry name" value="Isoprenoid_synthase_dom_sf"/>
</dbReference>
<reference evidence="2" key="3">
    <citation type="submission" date="2020-06" db="EMBL/GenBank/DDBJ databases">
        <title>Helianthus annuus Genome sequencing and assembly Release 2.</title>
        <authorList>
            <person name="Gouzy J."/>
            <person name="Langlade N."/>
            <person name="Munos S."/>
        </authorList>
    </citation>
    <scope>NUCLEOTIDE SEQUENCE</scope>
    <source>
        <tissue evidence="2">Leaves</tissue>
    </source>
</reference>
<dbReference type="InterPro" id="IPR050148">
    <property type="entry name" value="Terpene_synthase-like"/>
</dbReference>
<evidence type="ECO:0000313" key="3">
    <source>
        <dbReference type="EMBL" id="OTF92555.1"/>
    </source>
</evidence>
<evidence type="ECO:0000313" key="4">
    <source>
        <dbReference type="Proteomes" id="UP000215914"/>
    </source>
</evidence>
<proteinExistence type="predicted"/>
<reference evidence="2 4" key="1">
    <citation type="journal article" date="2017" name="Nature">
        <title>The sunflower genome provides insights into oil metabolism, flowering and Asterid evolution.</title>
        <authorList>
            <person name="Badouin H."/>
            <person name="Gouzy J."/>
            <person name="Grassa C.J."/>
            <person name="Murat F."/>
            <person name="Staton S.E."/>
            <person name="Cottret L."/>
            <person name="Lelandais-Briere C."/>
            <person name="Owens G.L."/>
            <person name="Carrere S."/>
            <person name="Mayjonade B."/>
            <person name="Legrand L."/>
            <person name="Gill N."/>
            <person name="Kane N.C."/>
            <person name="Bowers J.E."/>
            <person name="Hubner S."/>
            <person name="Bellec A."/>
            <person name="Berard A."/>
            <person name="Berges H."/>
            <person name="Blanchet N."/>
            <person name="Boniface M.C."/>
            <person name="Brunel D."/>
            <person name="Catrice O."/>
            <person name="Chaidir N."/>
            <person name="Claudel C."/>
            <person name="Donnadieu C."/>
            <person name="Faraut T."/>
            <person name="Fievet G."/>
            <person name="Helmstetter N."/>
            <person name="King M."/>
            <person name="Knapp S.J."/>
            <person name="Lai Z."/>
            <person name="Le Paslier M.C."/>
            <person name="Lippi Y."/>
            <person name="Lorenzon L."/>
            <person name="Mandel J.R."/>
            <person name="Marage G."/>
            <person name="Marchand G."/>
            <person name="Marquand E."/>
            <person name="Bret-Mestries E."/>
            <person name="Morien E."/>
            <person name="Nambeesan S."/>
            <person name="Nguyen T."/>
            <person name="Pegot-Espagnet P."/>
            <person name="Pouilly N."/>
            <person name="Raftis F."/>
            <person name="Sallet E."/>
            <person name="Schiex T."/>
            <person name="Thomas J."/>
            <person name="Vandecasteele C."/>
            <person name="Vares D."/>
            <person name="Vear F."/>
            <person name="Vautrin S."/>
            <person name="Crespi M."/>
            <person name="Mangin B."/>
            <person name="Burke J.M."/>
            <person name="Salse J."/>
            <person name="Munos S."/>
            <person name="Vincourt P."/>
            <person name="Rieseberg L.H."/>
            <person name="Langlade N.B."/>
        </authorList>
    </citation>
    <scope>NUCLEOTIDE SEQUENCE [LARGE SCALE GENOMIC DNA]</scope>
    <source>
        <strain evidence="4">cv. SF193</strain>
        <tissue evidence="2">Leaves</tissue>
    </source>
</reference>
<dbReference type="AlphaFoldDB" id="A0A251S1G7"/>
<dbReference type="InterPro" id="IPR008930">
    <property type="entry name" value="Terpenoid_cyclase/PrenylTrfase"/>
</dbReference>
<gene>
    <name evidence="3" type="ORF">HannXRQ_Chr16g0523151</name>
    <name evidence="2" type="ORF">HanXRQr2_Chr16g0766001</name>
</gene>
<name>A0A251S1G7_HELAN</name>
<protein>
    <submittedName>
        <fullName evidence="2">Beta-farnesene synthase</fullName>
        <ecNumber evidence="2">4.2.3.47</ecNumber>
    </submittedName>
    <submittedName>
        <fullName evidence="3">Putative terpenoid cyclases/protein prenyltransferase alpha-alpha toroid</fullName>
    </submittedName>
</protein>
<dbReference type="GO" id="GO:0016114">
    <property type="term" value="P:terpenoid biosynthetic process"/>
    <property type="evidence" value="ECO:0007669"/>
    <property type="project" value="InterPro"/>
</dbReference>
<organism evidence="3 4">
    <name type="scientific">Helianthus annuus</name>
    <name type="common">Common sunflower</name>
    <dbReference type="NCBI Taxonomy" id="4232"/>
    <lineage>
        <taxon>Eukaryota</taxon>
        <taxon>Viridiplantae</taxon>
        <taxon>Streptophyta</taxon>
        <taxon>Embryophyta</taxon>
        <taxon>Tracheophyta</taxon>
        <taxon>Spermatophyta</taxon>
        <taxon>Magnoliopsida</taxon>
        <taxon>eudicotyledons</taxon>
        <taxon>Gunneridae</taxon>
        <taxon>Pentapetalae</taxon>
        <taxon>asterids</taxon>
        <taxon>campanulids</taxon>
        <taxon>Asterales</taxon>
        <taxon>Asteraceae</taxon>
        <taxon>Asteroideae</taxon>
        <taxon>Heliantheae alliance</taxon>
        <taxon>Heliantheae</taxon>
        <taxon>Helianthus</taxon>
    </lineage>
</organism>
<dbReference type="GO" id="GO:0010333">
    <property type="term" value="F:terpene synthase activity"/>
    <property type="evidence" value="ECO:0007669"/>
    <property type="project" value="InterPro"/>
</dbReference>